<feature type="compositionally biased region" description="Polar residues" evidence="1">
    <location>
        <begin position="1"/>
        <end position="11"/>
    </location>
</feature>
<sequence length="121" mass="12882">MPPESDSNADSSMPIPIPIPIPGGPTTAILGEMSWDYSSNRTRDLDCACRFSGIVGSLSTWLLLLDHRITGSPDPRIAGYPMQQDSNDPATPLSAVLGNMGNLLSPLLLCAHNAPQSDHNK</sequence>
<dbReference type="EMBL" id="CM000162">
    <property type="protein sequence ID" value="KRK06723.1"/>
    <property type="molecule type" value="Genomic_DNA"/>
</dbReference>
<reference evidence="2 3" key="2">
    <citation type="journal article" date="2007" name="PLoS Biol.">
        <title>Principles of genome evolution in the Drosophila melanogaster species group.</title>
        <authorList>
            <person name="Ranz J.M."/>
            <person name="Maurin D."/>
            <person name="Chan Y.S."/>
            <person name="von Grotthuss M."/>
            <person name="Hillier L.W."/>
            <person name="Roote J."/>
            <person name="Ashburner M."/>
            <person name="Bergman C.M."/>
        </authorList>
    </citation>
    <scope>NUCLEOTIDE SEQUENCE [LARGE SCALE GENOMIC DNA]</scope>
    <source>
        <strain evidence="3">Tai18E2 / Tucson 14021-0261.01</strain>
    </source>
</reference>
<evidence type="ECO:0000256" key="1">
    <source>
        <dbReference type="SAM" id="MobiDB-lite"/>
    </source>
</evidence>
<dbReference type="Proteomes" id="UP000002282">
    <property type="component" value="Chromosome X"/>
</dbReference>
<dbReference type="AlphaFoldDB" id="A0A0R1EF52"/>
<reference evidence="2 3" key="1">
    <citation type="journal article" date="2007" name="Nature">
        <title>Evolution of genes and genomes on the Drosophila phylogeny.</title>
        <authorList>
            <consortium name="Drosophila 12 Genomes Consortium"/>
            <person name="Clark A.G."/>
            <person name="Eisen M.B."/>
            <person name="Smith D.R."/>
            <person name="Bergman C.M."/>
            <person name="Oliver B."/>
            <person name="Markow T.A."/>
            <person name="Kaufman T.C."/>
            <person name="Kellis M."/>
            <person name="Gelbart W."/>
            <person name="Iyer V.N."/>
            <person name="Pollard D.A."/>
            <person name="Sackton T.B."/>
            <person name="Larracuente A.M."/>
            <person name="Singh N.D."/>
            <person name="Abad J.P."/>
            <person name="Abt D.N."/>
            <person name="Adryan B."/>
            <person name="Aguade M."/>
            <person name="Akashi H."/>
            <person name="Anderson W.W."/>
            <person name="Aquadro C.F."/>
            <person name="Ardell D.H."/>
            <person name="Arguello R."/>
            <person name="Artieri C.G."/>
            <person name="Barbash D.A."/>
            <person name="Barker D."/>
            <person name="Barsanti P."/>
            <person name="Batterham P."/>
            <person name="Batzoglou S."/>
            <person name="Begun D."/>
            <person name="Bhutkar A."/>
            <person name="Blanco E."/>
            <person name="Bosak S.A."/>
            <person name="Bradley R.K."/>
            <person name="Brand A.D."/>
            <person name="Brent M.R."/>
            <person name="Brooks A.N."/>
            <person name="Brown R.H."/>
            <person name="Butlin R.K."/>
            <person name="Caggese C."/>
            <person name="Calvi B.R."/>
            <person name="Bernardo de Carvalho A."/>
            <person name="Caspi A."/>
            <person name="Castrezana S."/>
            <person name="Celniker S.E."/>
            <person name="Chang J.L."/>
            <person name="Chapple C."/>
            <person name="Chatterji S."/>
            <person name="Chinwalla A."/>
            <person name="Civetta A."/>
            <person name="Clifton S.W."/>
            <person name="Comeron J.M."/>
            <person name="Costello J.C."/>
            <person name="Coyne J.A."/>
            <person name="Daub J."/>
            <person name="David R.G."/>
            <person name="Delcher A.L."/>
            <person name="Delehaunty K."/>
            <person name="Do C.B."/>
            <person name="Ebling H."/>
            <person name="Edwards K."/>
            <person name="Eickbush T."/>
            <person name="Evans J.D."/>
            <person name="Filipski A."/>
            <person name="Findeiss S."/>
            <person name="Freyhult E."/>
            <person name="Fulton L."/>
            <person name="Fulton R."/>
            <person name="Garcia A.C."/>
            <person name="Gardiner A."/>
            <person name="Garfield D.A."/>
            <person name="Garvin B.E."/>
            <person name="Gibson G."/>
            <person name="Gilbert D."/>
            <person name="Gnerre S."/>
            <person name="Godfrey J."/>
            <person name="Good R."/>
            <person name="Gotea V."/>
            <person name="Gravely B."/>
            <person name="Greenberg A.J."/>
            <person name="Griffiths-Jones S."/>
            <person name="Gross S."/>
            <person name="Guigo R."/>
            <person name="Gustafson E.A."/>
            <person name="Haerty W."/>
            <person name="Hahn M.W."/>
            <person name="Halligan D.L."/>
            <person name="Halpern A.L."/>
            <person name="Halter G.M."/>
            <person name="Han M.V."/>
            <person name="Heger A."/>
            <person name="Hillier L."/>
            <person name="Hinrichs A.S."/>
            <person name="Holmes I."/>
            <person name="Hoskins R.A."/>
            <person name="Hubisz M.J."/>
            <person name="Hultmark D."/>
            <person name="Huntley M.A."/>
            <person name="Jaffe D.B."/>
            <person name="Jagadeeshan S."/>
            <person name="Jeck W.R."/>
            <person name="Johnson J."/>
            <person name="Jones C.D."/>
            <person name="Jordan W.C."/>
            <person name="Karpen G.H."/>
            <person name="Kataoka E."/>
            <person name="Keightley P.D."/>
            <person name="Kheradpour P."/>
            <person name="Kirkness E.F."/>
            <person name="Koerich L.B."/>
            <person name="Kristiansen K."/>
            <person name="Kudrna D."/>
            <person name="Kulathinal R.J."/>
            <person name="Kumar S."/>
            <person name="Kwok R."/>
            <person name="Lander E."/>
            <person name="Langley C.H."/>
            <person name="Lapoint R."/>
            <person name="Lazzaro B.P."/>
            <person name="Lee S.J."/>
            <person name="Levesque L."/>
            <person name="Li R."/>
            <person name="Lin C.F."/>
            <person name="Lin M.F."/>
            <person name="Lindblad-Toh K."/>
            <person name="Llopart A."/>
            <person name="Long M."/>
            <person name="Low L."/>
            <person name="Lozovsky E."/>
            <person name="Lu J."/>
            <person name="Luo M."/>
            <person name="Machado C.A."/>
            <person name="Makalowski W."/>
            <person name="Marzo M."/>
            <person name="Matsuda M."/>
            <person name="Matzkin L."/>
            <person name="McAllister B."/>
            <person name="McBride C.S."/>
            <person name="McKernan B."/>
            <person name="McKernan K."/>
            <person name="Mendez-Lago M."/>
            <person name="Minx P."/>
            <person name="Mollenhauer M.U."/>
            <person name="Montooth K."/>
            <person name="Mount S.M."/>
            <person name="Mu X."/>
            <person name="Myers E."/>
            <person name="Negre B."/>
            <person name="Newfeld S."/>
            <person name="Nielsen R."/>
            <person name="Noor M.A."/>
            <person name="O'Grady P."/>
            <person name="Pachter L."/>
            <person name="Papaceit M."/>
            <person name="Parisi M.J."/>
            <person name="Parisi M."/>
            <person name="Parts L."/>
            <person name="Pedersen J.S."/>
            <person name="Pesole G."/>
            <person name="Phillippy A.M."/>
            <person name="Ponting C.P."/>
            <person name="Pop M."/>
            <person name="Porcelli D."/>
            <person name="Powell J.R."/>
            <person name="Prohaska S."/>
            <person name="Pruitt K."/>
            <person name="Puig M."/>
            <person name="Quesneville H."/>
            <person name="Ram K.R."/>
            <person name="Rand D."/>
            <person name="Rasmussen M.D."/>
            <person name="Reed L.K."/>
            <person name="Reenan R."/>
            <person name="Reily A."/>
            <person name="Remington K.A."/>
            <person name="Rieger T.T."/>
            <person name="Ritchie M.G."/>
            <person name="Robin C."/>
            <person name="Rogers Y.H."/>
            <person name="Rohde C."/>
            <person name="Rozas J."/>
            <person name="Rubenfield M.J."/>
            <person name="Ruiz A."/>
            <person name="Russo S."/>
            <person name="Salzberg S.L."/>
            <person name="Sanchez-Gracia A."/>
            <person name="Saranga D.J."/>
            <person name="Sato H."/>
            <person name="Schaeffer S.W."/>
            <person name="Schatz M.C."/>
            <person name="Schlenke T."/>
            <person name="Schwartz R."/>
            <person name="Segarra C."/>
            <person name="Singh R.S."/>
            <person name="Sirot L."/>
            <person name="Sirota M."/>
            <person name="Sisneros N.B."/>
            <person name="Smith C.D."/>
            <person name="Smith T.F."/>
            <person name="Spieth J."/>
            <person name="Stage D.E."/>
            <person name="Stark A."/>
            <person name="Stephan W."/>
            <person name="Strausberg R.L."/>
            <person name="Strempel S."/>
            <person name="Sturgill D."/>
            <person name="Sutton G."/>
            <person name="Sutton G.G."/>
            <person name="Tao W."/>
            <person name="Teichmann S."/>
            <person name="Tobari Y.N."/>
            <person name="Tomimura Y."/>
            <person name="Tsolas J.M."/>
            <person name="Valente V.L."/>
            <person name="Venter E."/>
            <person name="Venter J.C."/>
            <person name="Vicario S."/>
            <person name="Vieira F.G."/>
            <person name="Vilella A.J."/>
            <person name="Villasante A."/>
            <person name="Walenz B."/>
            <person name="Wang J."/>
            <person name="Wasserman M."/>
            <person name="Watts T."/>
            <person name="Wilson D."/>
            <person name="Wilson R.K."/>
            <person name="Wing R.A."/>
            <person name="Wolfner M.F."/>
            <person name="Wong A."/>
            <person name="Wong G.K."/>
            <person name="Wu C.I."/>
            <person name="Wu G."/>
            <person name="Yamamoto D."/>
            <person name="Yang H.P."/>
            <person name="Yang S.P."/>
            <person name="Yorke J.A."/>
            <person name="Yoshida K."/>
            <person name="Zdobnov E."/>
            <person name="Zhang P."/>
            <person name="Zhang Y."/>
            <person name="Zimin A.V."/>
            <person name="Baldwin J."/>
            <person name="Abdouelleil A."/>
            <person name="Abdulkadir J."/>
            <person name="Abebe A."/>
            <person name="Abera B."/>
            <person name="Abreu J."/>
            <person name="Acer S.C."/>
            <person name="Aftuck L."/>
            <person name="Alexander A."/>
            <person name="An P."/>
            <person name="Anderson E."/>
            <person name="Anderson S."/>
            <person name="Arachi H."/>
            <person name="Azer M."/>
            <person name="Bachantsang P."/>
            <person name="Barry A."/>
            <person name="Bayul T."/>
            <person name="Berlin A."/>
            <person name="Bessette D."/>
            <person name="Bloom T."/>
            <person name="Blye J."/>
            <person name="Boguslavskiy L."/>
            <person name="Bonnet C."/>
            <person name="Boukhgalter B."/>
            <person name="Bourzgui I."/>
            <person name="Brown A."/>
            <person name="Cahill P."/>
            <person name="Channer S."/>
            <person name="Cheshatsang Y."/>
            <person name="Chuda L."/>
            <person name="Citroen M."/>
            <person name="Collymore A."/>
            <person name="Cooke P."/>
            <person name="Costello M."/>
            <person name="D'Aco K."/>
            <person name="Daza R."/>
            <person name="De Haan G."/>
            <person name="DeGray S."/>
            <person name="DeMaso C."/>
            <person name="Dhargay N."/>
            <person name="Dooley K."/>
            <person name="Dooley E."/>
            <person name="Doricent M."/>
            <person name="Dorje P."/>
            <person name="Dorjee K."/>
            <person name="Dupes A."/>
            <person name="Elong R."/>
            <person name="Falk J."/>
            <person name="Farina A."/>
            <person name="Faro S."/>
            <person name="Ferguson D."/>
            <person name="Fisher S."/>
            <person name="Foley C.D."/>
            <person name="Franke A."/>
            <person name="Friedrich D."/>
            <person name="Gadbois L."/>
            <person name="Gearin G."/>
            <person name="Gearin C.R."/>
            <person name="Giannoukos G."/>
            <person name="Goode T."/>
            <person name="Graham J."/>
            <person name="Grandbois E."/>
            <person name="Grewal S."/>
            <person name="Gyaltsen K."/>
            <person name="Hafez N."/>
            <person name="Hagos B."/>
            <person name="Hall J."/>
            <person name="Henson C."/>
            <person name="Hollinger A."/>
            <person name="Honan T."/>
            <person name="Huard M.D."/>
            <person name="Hughes L."/>
            <person name="Hurhula B."/>
            <person name="Husby M.E."/>
            <person name="Kamat A."/>
            <person name="Kanga B."/>
            <person name="Kashin S."/>
            <person name="Khazanovich D."/>
            <person name="Kisner P."/>
            <person name="Lance K."/>
            <person name="Lara M."/>
            <person name="Lee W."/>
            <person name="Lennon N."/>
            <person name="Letendre F."/>
            <person name="LeVine R."/>
            <person name="Lipovsky A."/>
            <person name="Liu X."/>
            <person name="Liu J."/>
            <person name="Liu S."/>
            <person name="Lokyitsang T."/>
            <person name="Lokyitsang Y."/>
            <person name="Lubonja R."/>
            <person name="Lui A."/>
            <person name="MacDonald P."/>
            <person name="Magnisalis V."/>
            <person name="Maru K."/>
            <person name="Matthews C."/>
            <person name="McCusker W."/>
            <person name="McDonough S."/>
            <person name="Mehta T."/>
            <person name="Meldrim J."/>
            <person name="Meneus L."/>
            <person name="Mihai O."/>
            <person name="Mihalev A."/>
            <person name="Mihova T."/>
            <person name="Mittelman R."/>
            <person name="Mlenga V."/>
            <person name="Montmayeur A."/>
            <person name="Mulrain L."/>
            <person name="Navidi A."/>
            <person name="Naylor J."/>
            <person name="Negash T."/>
            <person name="Nguyen T."/>
            <person name="Nguyen N."/>
            <person name="Nicol R."/>
            <person name="Norbu C."/>
            <person name="Norbu N."/>
            <person name="Novod N."/>
            <person name="O'Neill B."/>
            <person name="Osman S."/>
            <person name="Markiewicz E."/>
            <person name="Oyono O.L."/>
            <person name="Patti C."/>
            <person name="Phunkhang P."/>
            <person name="Pierre F."/>
            <person name="Priest M."/>
            <person name="Raghuraman S."/>
            <person name="Rege F."/>
            <person name="Reyes R."/>
            <person name="Rise C."/>
            <person name="Rogov P."/>
            <person name="Ross K."/>
            <person name="Ryan E."/>
            <person name="Settipalli S."/>
            <person name="Shea T."/>
            <person name="Sherpa N."/>
            <person name="Shi L."/>
            <person name="Shih D."/>
            <person name="Sparrow T."/>
            <person name="Spaulding J."/>
            <person name="Stalker J."/>
            <person name="Stange-Thomann N."/>
            <person name="Stavropoulos S."/>
            <person name="Stone C."/>
            <person name="Strader C."/>
            <person name="Tesfaye S."/>
            <person name="Thomson T."/>
            <person name="Thoulutsang Y."/>
            <person name="Thoulutsang D."/>
            <person name="Topham K."/>
            <person name="Topping I."/>
            <person name="Tsamla T."/>
            <person name="Vassiliev H."/>
            <person name="Vo A."/>
            <person name="Wangchuk T."/>
            <person name="Wangdi T."/>
            <person name="Weiand M."/>
            <person name="Wilkinson J."/>
            <person name="Wilson A."/>
            <person name="Yadav S."/>
            <person name="Young G."/>
            <person name="Yu Q."/>
            <person name="Zembek L."/>
            <person name="Zhong D."/>
            <person name="Zimmer A."/>
            <person name="Zwirko Z."/>
            <person name="Jaffe D.B."/>
            <person name="Alvarez P."/>
            <person name="Brockman W."/>
            <person name="Butler J."/>
            <person name="Chin C."/>
            <person name="Gnerre S."/>
            <person name="Grabherr M."/>
            <person name="Kleber M."/>
            <person name="Mauceli E."/>
            <person name="MacCallum I."/>
        </authorList>
    </citation>
    <scope>NUCLEOTIDE SEQUENCE [LARGE SCALE GENOMIC DNA]</scope>
    <source>
        <strain evidence="3">Tai18E2 / Tucson 14021-0261.01</strain>
    </source>
</reference>
<proteinExistence type="predicted"/>
<protein>
    <submittedName>
        <fullName evidence="2">Uncharacterized protein</fullName>
    </submittedName>
</protein>
<gene>
    <name evidence="2" type="primary">Dyak\GE15725</name>
    <name evidence="2" type="synonym">dyak_GLEANR_17212</name>
    <name evidence="2" type="synonym">GE15725</name>
    <name evidence="2" type="ORF">Dyak_GE15725</name>
</gene>
<organism evidence="2 3">
    <name type="scientific">Drosophila yakuba</name>
    <name type="common">Fruit fly</name>
    <dbReference type="NCBI Taxonomy" id="7245"/>
    <lineage>
        <taxon>Eukaryota</taxon>
        <taxon>Metazoa</taxon>
        <taxon>Ecdysozoa</taxon>
        <taxon>Arthropoda</taxon>
        <taxon>Hexapoda</taxon>
        <taxon>Insecta</taxon>
        <taxon>Pterygota</taxon>
        <taxon>Neoptera</taxon>
        <taxon>Endopterygota</taxon>
        <taxon>Diptera</taxon>
        <taxon>Brachycera</taxon>
        <taxon>Muscomorpha</taxon>
        <taxon>Ephydroidea</taxon>
        <taxon>Drosophilidae</taxon>
        <taxon>Drosophila</taxon>
        <taxon>Sophophora</taxon>
    </lineage>
</organism>
<evidence type="ECO:0000313" key="3">
    <source>
        <dbReference type="Proteomes" id="UP000002282"/>
    </source>
</evidence>
<keyword evidence="3" id="KW-1185">Reference proteome</keyword>
<dbReference type="KEGG" id="dya:Dyak_GE15725"/>
<feature type="region of interest" description="Disordered" evidence="1">
    <location>
        <begin position="1"/>
        <end position="20"/>
    </location>
</feature>
<evidence type="ECO:0000313" key="2">
    <source>
        <dbReference type="EMBL" id="KRK06723.1"/>
    </source>
</evidence>
<name>A0A0R1EF52_DROYA</name>
<accession>A0A0R1EF52</accession>